<dbReference type="Gene3D" id="3.40.50.300">
    <property type="entry name" value="P-loop containing nucleotide triphosphate hydrolases"/>
    <property type="match status" value="2"/>
</dbReference>
<dbReference type="SMART" id="SM00490">
    <property type="entry name" value="HELICc"/>
    <property type="match status" value="1"/>
</dbReference>
<keyword evidence="9" id="KW-0234">DNA repair</keyword>
<feature type="domain" description="Helicase ATP-binding" evidence="10">
    <location>
        <begin position="642"/>
        <end position="803"/>
    </location>
</feature>
<dbReference type="InterPro" id="IPR027417">
    <property type="entry name" value="P-loop_NTPase"/>
</dbReference>
<sequence length="1172" mass="132953">MTTQIDNKLTSKITNDSTNRLTNAVCLPELPLPVNSDEVIWSQLYGSSYGLVIAQAVHQHRGLSLVIADTMRSAVKLQQETSFYSPPTTPVMIFPDLETLPYDLFSPQEDIISSRLSLLRQINIDSHGVLIVTINSLLQFMAPLSYIRASSLLLKVGQKLDTAKLRESLIESGYCHVTEVIEHGEFAVRGSIIDLFPMGSKTPFRIDLFDDDIESIRIFDTESQRSLDKTDLINLLPAHEFPLNKDSISAFRTRYRQRFEGNPNDQIIYRDISKGLSPAGIEYYLPLFFDKLATLFDYLPDSLLVIRENDCYSQCEQFLEQVGQRYEQRQYDTERPILKPDELYFDLNRLKSWLGQFPKIKLHRFEELPDQSDIPVVNCASAAPPTLLIHNRAEQPLSSLLQFLESWSGRTLFVVDTSGRREYILDLFRPHGLSPTIVKHWHDFINQDLRLGICVSPMDQGLMLKSAELCIITENQLLGERAQQVRRQATKTEPSSIIQNLSDLMPGAPVVHLEHGVGRYQGLNILEINGQKTEFLTLEYAENDKLYVPVASLHLISRYSGASADTAPLHKLGNDQWQRVKRKARERVNDIAAELLDIYAKRAARIGHAYILDEVEYSAFAATFPFEETPDQASAIESVIQDMQSEQPMDRVICGDVGFGKTEVALRATFVAVHDNYQVAILAPTTLLAQQHYNNFCDRFADWPVRVALLSRFQTKKETTAILKEMANGKVDIVIGTHKLIQKDVKFANLGLMILDEEHRFGVQQKERLKAMRSNVDALTMTATPIPRTLNMSLSGLRDLSIIATPPAGRVAIKTFVNQWNNSLVQESILREIKRGGQVYFLHNNVSTMEKQVSELQKLVPEAMIDFAHGQMRERDLEQVMLDFYKQKFNVLVCSTIIESGIDIPTANTILINRADKFGLAQLHQLRGRVGRSHHRAYAYLIIPDPRNITADAKKRLEAIESLEDLGSGFMLATHDLEIRGAGELLGEDQSGQIHEIGYTLYMELLDRAVKSLREGKTIDIDFDQDQGPEIDMSVPALIDEDYMPDIHNRLIMYKRIANALSPEALRELKVEMIDRFGLLTEAVKNLFDVTELKLSAKRLGIKRISMNNNGGRLDISDHPTLDLGKLIELIQTQSHKYTLQGQDKLKIRADLSDRDLRFKELKRLLDSLSPD</sequence>
<evidence type="ECO:0000256" key="4">
    <source>
        <dbReference type="ARBA" id="ARBA00022763"/>
    </source>
</evidence>
<keyword evidence="8" id="KW-0238">DNA-binding</keyword>
<dbReference type="Pfam" id="PF03461">
    <property type="entry name" value="TRCF"/>
    <property type="match status" value="1"/>
</dbReference>
<dbReference type="Pfam" id="PF00270">
    <property type="entry name" value="DEAD"/>
    <property type="match status" value="1"/>
</dbReference>
<dbReference type="CDD" id="cd17991">
    <property type="entry name" value="DEXHc_TRCF"/>
    <property type="match status" value="1"/>
</dbReference>
<keyword evidence="7" id="KW-0067">ATP-binding</keyword>
<dbReference type="InterPro" id="IPR037235">
    <property type="entry name" value="TRCF-like_C_D7"/>
</dbReference>
<dbReference type="SMART" id="SM00982">
    <property type="entry name" value="TRCF"/>
    <property type="match status" value="1"/>
</dbReference>
<dbReference type="InterPro" id="IPR041471">
    <property type="entry name" value="UvrB_inter"/>
</dbReference>
<dbReference type="Pfam" id="PF00271">
    <property type="entry name" value="Helicase_C"/>
    <property type="match status" value="1"/>
</dbReference>
<dbReference type="FunFam" id="3.40.50.300:FF:000546">
    <property type="entry name" value="Transcription-repair-coupling factor"/>
    <property type="match status" value="1"/>
</dbReference>
<dbReference type="SUPFAM" id="SSF52540">
    <property type="entry name" value="P-loop containing nucleoside triphosphate hydrolases"/>
    <property type="match status" value="4"/>
</dbReference>
<organism evidence="12">
    <name type="scientific">hydrothermal vent metagenome</name>
    <dbReference type="NCBI Taxonomy" id="652676"/>
    <lineage>
        <taxon>unclassified sequences</taxon>
        <taxon>metagenomes</taxon>
        <taxon>ecological metagenomes</taxon>
    </lineage>
</organism>
<gene>
    <name evidence="12" type="ORF">MNBD_GAMMA12-1573</name>
</gene>
<dbReference type="GO" id="GO:0006281">
    <property type="term" value="P:DNA repair"/>
    <property type="evidence" value="ECO:0007669"/>
    <property type="project" value="UniProtKB-KW"/>
</dbReference>
<dbReference type="GO" id="GO:0003684">
    <property type="term" value="F:damaged DNA binding"/>
    <property type="evidence" value="ECO:0007669"/>
    <property type="project" value="InterPro"/>
</dbReference>
<dbReference type="InterPro" id="IPR014001">
    <property type="entry name" value="Helicase_ATP-bd"/>
</dbReference>
<evidence type="ECO:0000256" key="3">
    <source>
        <dbReference type="ARBA" id="ARBA00022741"/>
    </source>
</evidence>
<dbReference type="EMBL" id="UOFL01000092">
    <property type="protein sequence ID" value="VAW75724.1"/>
    <property type="molecule type" value="Genomic_DNA"/>
</dbReference>
<keyword evidence="4" id="KW-0227">DNA damage</keyword>
<evidence type="ECO:0000256" key="7">
    <source>
        <dbReference type="ARBA" id="ARBA00022840"/>
    </source>
</evidence>
<proteinExistence type="inferred from homology"/>
<dbReference type="AlphaFoldDB" id="A0A3B0Z351"/>
<reference evidence="12" key="1">
    <citation type="submission" date="2018-06" db="EMBL/GenBank/DDBJ databases">
        <authorList>
            <person name="Zhirakovskaya E."/>
        </authorList>
    </citation>
    <scope>NUCLEOTIDE SEQUENCE</scope>
</reference>
<evidence type="ECO:0000256" key="2">
    <source>
        <dbReference type="ARBA" id="ARBA00022490"/>
    </source>
</evidence>
<name>A0A3B0Z351_9ZZZZ</name>
<dbReference type="NCBIfam" id="TIGR00580">
    <property type="entry name" value="mfd"/>
    <property type="match status" value="1"/>
</dbReference>
<accession>A0A3B0Z351</accession>
<dbReference type="GO" id="GO:0005737">
    <property type="term" value="C:cytoplasm"/>
    <property type="evidence" value="ECO:0007669"/>
    <property type="project" value="UniProtKB-SubCell"/>
</dbReference>
<evidence type="ECO:0000256" key="6">
    <source>
        <dbReference type="ARBA" id="ARBA00022806"/>
    </source>
</evidence>
<dbReference type="InterPro" id="IPR001650">
    <property type="entry name" value="Helicase_C-like"/>
</dbReference>
<dbReference type="GO" id="GO:0016787">
    <property type="term" value="F:hydrolase activity"/>
    <property type="evidence" value="ECO:0007669"/>
    <property type="project" value="UniProtKB-KW"/>
</dbReference>
<dbReference type="InterPro" id="IPR048635">
    <property type="entry name" value="MFD_D3"/>
</dbReference>
<dbReference type="SUPFAM" id="SSF143517">
    <property type="entry name" value="TRCF domain-like"/>
    <property type="match status" value="1"/>
</dbReference>
<dbReference type="PANTHER" id="PTHR47964">
    <property type="entry name" value="ATP-DEPENDENT DNA HELICASE HOMOLOG RECG, CHLOROPLASTIC"/>
    <property type="match status" value="1"/>
</dbReference>
<evidence type="ECO:0000256" key="8">
    <source>
        <dbReference type="ARBA" id="ARBA00023125"/>
    </source>
</evidence>
<evidence type="ECO:0000256" key="1">
    <source>
        <dbReference type="ARBA" id="ARBA00004496"/>
    </source>
</evidence>
<dbReference type="NCBIfam" id="NF007966">
    <property type="entry name" value="PRK10689.1"/>
    <property type="match status" value="1"/>
</dbReference>
<keyword evidence="3" id="KW-0547">Nucleotide-binding</keyword>
<protein>
    <submittedName>
        <fullName evidence="12">Transcription-repair coupling factor</fullName>
    </submittedName>
</protein>
<dbReference type="Gene3D" id="3.40.50.11180">
    <property type="match status" value="1"/>
</dbReference>
<dbReference type="FunFam" id="3.40.50.300:FF:000300">
    <property type="entry name" value="Transcription-repair-coupling factor"/>
    <property type="match status" value="1"/>
</dbReference>
<dbReference type="InterPro" id="IPR005118">
    <property type="entry name" value="TRCF_C"/>
</dbReference>
<dbReference type="Gene3D" id="3.90.1150.50">
    <property type="entry name" value="Transcription-repair-coupling factor, D7 domain"/>
    <property type="match status" value="1"/>
</dbReference>
<dbReference type="SMART" id="SM00487">
    <property type="entry name" value="DEXDc"/>
    <property type="match status" value="1"/>
</dbReference>
<evidence type="ECO:0000313" key="12">
    <source>
        <dbReference type="EMBL" id="VAW75724.1"/>
    </source>
</evidence>
<dbReference type="GO" id="GO:0005524">
    <property type="term" value="F:ATP binding"/>
    <property type="evidence" value="ECO:0007669"/>
    <property type="project" value="UniProtKB-KW"/>
</dbReference>
<feature type="domain" description="Helicase C-terminal" evidence="11">
    <location>
        <begin position="825"/>
        <end position="978"/>
    </location>
</feature>
<evidence type="ECO:0000256" key="9">
    <source>
        <dbReference type="ARBA" id="ARBA00023204"/>
    </source>
</evidence>
<dbReference type="InterPro" id="IPR004576">
    <property type="entry name" value="Mfd"/>
</dbReference>
<dbReference type="SMART" id="SM01058">
    <property type="entry name" value="CarD_TRCF"/>
    <property type="match status" value="1"/>
</dbReference>
<keyword evidence="2" id="KW-0963">Cytoplasm</keyword>
<dbReference type="InterPro" id="IPR011545">
    <property type="entry name" value="DEAD/DEAH_box_helicase_dom"/>
</dbReference>
<evidence type="ECO:0000259" key="10">
    <source>
        <dbReference type="PROSITE" id="PS51192"/>
    </source>
</evidence>
<dbReference type="SUPFAM" id="SSF141259">
    <property type="entry name" value="CarD-like"/>
    <property type="match status" value="1"/>
</dbReference>
<dbReference type="Gene3D" id="2.40.10.170">
    <property type="match status" value="1"/>
</dbReference>
<dbReference type="PROSITE" id="PS51192">
    <property type="entry name" value="HELICASE_ATP_BIND_1"/>
    <property type="match status" value="1"/>
</dbReference>
<dbReference type="Gene3D" id="3.40.50.11140">
    <property type="match status" value="1"/>
</dbReference>
<comment type="subcellular location">
    <subcellularLocation>
        <location evidence="1">Cytoplasm</location>
    </subcellularLocation>
</comment>
<dbReference type="InterPro" id="IPR036101">
    <property type="entry name" value="CarD-like/TRCF_RID_sf"/>
</dbReference>
<dbReference type="Gene3D" id="3.30.2060.10">
    <property type="entry name" value="Penicillin-binding protein 1b domain"/>
    <property type="match status" value="1"/>
</dbReference>
<evidence type="ECO:0000256" key="5">
    <source>
        <dbReference type="ARBA" id="ARBA00022801"/>
    </source>
</evidence>
<evidence type="ECO:0000259" key="11">
    <source>
        <dbReference type="PROSITE" id="PS51194"/>
    </source>
</evidence>
<dbReference type="Pfam" id="PF17757">
    <property type="entry name" value="UvrB_inter"/>
    <property type="match status" value="1"/>
</dbReference>
<dbReference type="InterPro" id="IPR047112">
    <property type="entry name" value="RecG/Mfd"/>
</dbReference>
<dbReference type="HAMAP" id="MF_00969">
    <property type="entry name" value="TRCF"/>
    <property type="match status" value="1"/>
</dbReference>
<dbReference type="PANTHER" id="PTHR47964:SF1">
    <property type="entry name" value="ATP-DEPENDENT DNA HELICASE HOMOLOG RECG, CHLOROPLASTIC"/>
    <property type="match status" value="1"/>
</dbReference>
<dbReference type="Pfam" id="PF21132">
    <property type="entry name" value="MFD_D3"/>
    <property type="match status" value="1"/>
</dbReference>
<dbReference type="GO" id="GO:0003678">
    <property type="term" value="F:DNA helicase activity"/>
    <property type="evidence" value="ECO:0007669"/>
    <property type="project" value="TreeGrafter"/>
</dbReference>
<keyword evidence="5" id="KW-0378">Hydrolase</keyword>
<keyword evidence="6" id="KW-0347">Helicase</keyword>
<dbReference type="InterPro" id="IPR003711">
    <property type="entry name" value="CarD-like/TRCF_RID"/>
</dbReference>
<dbReference type="PROSITE" id="PS51194">
    <property type="entry name" value="HELICASE_CTER"/>
    <property type="match status" value="1"/>
</dbReference>
<dbReference type="Pfam" id="PF02559">
    <property type="entry name" value="CarD_TRCF_RID"/>
    <property type="match status" value="1"/>
</dbReference>